<evidence type="ECO:0000313" key="2">
    <source>
        <dbReference type="EMBL" id="CAJ0565223.1"/>
    </source>
</evidence>
<evidence type="ECO:0000256" key="1">
    <source>
        <dbReference type="SAM" id="SignalP"/>
    </source>
</evidence>
<protein>
    <submittedName>
        <fullName evidence="2">Uncharacterized protein</fullName>
    </submittedName>
</protein>
<sequence length="199" mass="21609">MLAILLVLPLIYGSLADVGVCNRTTEPLSWLETHGQGLEDWSSAGVKAVGPNYCLVGSKQTATLAVAYHMNISADAIPVKMARPTWNLDANGTQNGCLNQDPRIKYCFSFCTADLENLVTRAALKFRVAYQLAADVFEEYGSPADVAVTTIEVSLTDPAAHLDVQVFMLPCWCSVYVGIDPDFGSPYLYEVQIAHLLSS</sequence>
<organism evidence="2 3">
    <name type="scientific">Mesorhabditis spiculigera</name>
    <dbReference type="NCBI Taxonomy" id="96644"/>
    <lineage>
        <taxon>Eukaryota</taxon>
        <taxon>Metazoa</taxon>
        <taxon>Ecdysozoa</taxon>
        <taxon>Nematoda</taxon>
        <taxon>Chromadorea</taxon>
        <taxon>Rhabditida</taxon>
        <taxon>Rhabditina</taxon>
        <taxon>Rhabditomorpha</taxon>
        <taxon>Rhabditoidea</taxon>
        <taxon>Rhabditidae</taxon>
        <taxon>Mesorhabditinae</taxon>
        <taxon>Mesorhabditis</taxon>
    </lineage>
</organism>
<gene>
    <name evidence="2" type="ORF">MSPICULIGERA_LOCUS3875</name>
</gene>
<reference evidence="2" key="1">
    <citation type="submission" date="2023-06" db="EMBL/GenBank/DDBJ databases">
        <authorList>
            <person name="Delattre M."/>
        </authorList>
    </citation>
    <scope>NUCLEOTIDE SEQUENCE</scope>
    <source>
        <strain evidence="2">AF72</strain>
    </source>
</reference>
<comment type="caution">
    <text evidence="2">The sequence shown here is derived from an EMBL/GenBank/DDBJ whole genome shotgun (WGS) entry which is preliminary data.</text>
</comment>
<feature type="signal peptide" evidence="1">
    <location>
        <begin position="1"/>
        <end position="16"/>
    </location>
</feature>
<dbReference type="AlphaFoldDB" id="A0AA36FS01"/>
<keyword evidence="1" id="KW-0732">Signal</keyword>
<proteinExistence type="predicted"/>
<dbReference type="Proteomes" id="UP001177023">
    <property type="component" value="Unassembled WGS sequence"/>
</dbReference>
<keyword evidence="3" id="KW-1185">Reference proteome</keyword>
<evidence type="ECO:0000313" key="3">
    <source>
        <dbReference type="Proteomes" id="UP001177023"/>
    </source>
</evidence>
<dbReference type="EMBL" id="CATQJA010001013">
    <property type="protein sequence ID" value="CAJ0565223.1"/>
    <property type="molecule type" value="Genomic_DNA"/>
</dbReference>
<name>A0AA36FS01_9BILA</name>
<accession>A0AA36FS01</accession>
<feature type="chain" id="PRO_5041241511" evidence="1">
    <location>
        <begin position="17"/>
        <end position="199"/>
    </location>
</feature>
<feature type="non-terminal residue" evidence="2">
    <location>
        <position position="1"/>
    </location>
</feature>